<evidence type="ECO:0000256" key="3">
    <source>
        <dbReference type="RuleBase" id="RU363129"/>
    </source>
</evidence>
<proteinExistence type="inferred from homology"/>
<reference evidence="4 5" key="1">
    <citation type="submission" date="2023-11" db="EMBL/GenBank/DDBJ databases">
        <title>Halocaridina rubra genome assembly.</title>
        <authorList>
            <person name="Smith C."/>
        </authorList>
    </citation>
    <scope>NUCLEOTIDE SEQUENCE [LARGE SCALE GENOMIC DNA]</scope>
    <source>
        <strain evidence="4">EP-1</strain>
        <tissue evidence="4">Whole</tissue>
    </source>
</reference>
<dbReference type="Proteomes" id="UP001381693">
    <property type="component" value="Unassembled WGS sequence"/>
</dbReference>
<gene>
    <name evidence="4" type="ORF">SK128_004972</name>
</gene>
<keyword evidence="3" id="KW-0812">Transmembrane</keyword>
<comment type="similarity">
    <text evidence="3">Belongs to the glycosyltransferase 11 family.</text>
</comment>
<feature type="non-terminal residue" evidence="4">
    <location>
        <position position="1"/>
    </location>
</feature>
<evidence type="ECO:0000256" key="1">
    <source>
        <dbReference type="ARBA" id="ARBA00022676"/>
    </source>
</evidence>
<dbReference type="EMBL" id="JAXCGZ010011431">
    <property type="protein sequence ID" value="KAK7074846.1"/>
    <property type="molecule type" value="Genomic_DNA"/>
</dbReference>
<feature type="non-terminal residue" evidence="4">
    <location>
        <position position="222"/>
    </location>
</feature>
<dbReference type="EC" id="2.4.1.-" evidence="3"/>
<keyword evidence="3" id="KW-0735">Signal-anchor</keyword>
<dbReference type="AlphaFoldDB" id="A0AAN8X2A7"/>
<comment type="pathway">
    <text evidence="3">Protein modification; protein glycosylation.</text>
</comment>
<name>A0AAN8X2A7_HALRR</name>
<evidence type="ECO:0000256" key="2">
    <source>
        <dbReference type="ARBA" id="ARBA00022679"/>
    </source>
</evidence>
<protein>
    <recommendedName>
        <fullName evidence="3">L-Fucosyltransferase</fullName>
        <ecNumber evidence="3">2.4.1.-</ecNumber>
    </recommendedName>
</protein>
<keyword evidence="2 3" id="KW-0808">Transferase</keyword>
<sequence length="222" mass="26348">FVMDHRFLLRLYHRNWMQYDTNNYNKTILNLVSRGNDSYQPATVIPREVWVYHRTFWHNLTLPILTCKPMGRLGNIMGEYASLYALHQHYNVTVVLHPLMKQSLGNIFPHLTIPDFQGDYDDITWKTVSNIESLYNYAPIELAASGLLGASHFEISNFPFEIQLFHRFKTELKNEFRFSSHINTYVQTFLNKITEIWHSWMYVAPVFIGFHVRRTDYAEHAK</sequence>
<accession>A0AAN8X2A7</accession>
<keyword evidence="1 3" id="KW-0328">Glycosyltransferase</keyword>
<comment type="caution">
    <text evidence="4">The sequence shown here is derived from an EMBL/GenBank/DDBJ whole genome shotgun (WGS) entry which is preliminary data.</text>
</comment>
<dbReference type="Pfam" id="PF01531">
    <property type="entry name" value="Glyco_transf_11"/>
    <property type="match status" value="1"/>
</dbReference>
<dbReference type="InterPro" id="IPR002516">
    <property type="entry name" value="Glyco_trans_11"/>
</dbReference>
<keyword evidence="5" id="KW-1185">Reference proteome</keyword>
<dbReference type="GO" id="GO:0008107">
    <property type="term" value="F:galactoside 2-alpha-L-fucosyltransferase activity"/>
    <property type="evidence" value="ECO:0007669"/>
    <property type="project" value="InterPro"/>
</dbReference>
<keyword evidence="3" id="KW-0325">Glycoprotein</keyword>
<evidence type="ECO:0000313" key="4">
    <source>
        <dbReference type="EMBL" id="KAK7074846.1"/>
    </source>
</evidence>
<dbReference type="GO" id="GO:0032580">
    <property type="term" value="C:Golgi cisterna membrane"/>
    <property type="evidence" value="ECO:0007669"/>
    <property type="project" value="UniProtKB-SubCell"/>
</dbReference>
<organism evidence="4 5">
    <name type="scientific">Halocaridina rubra</name>
    <name type="common">Hawaiian red shrimp</name>
    <dbReference type="NCBI Taxonomy" id="373956"/>
    <lineage>
        <taxon>Eukaryota</taxon>
        <taxon>Metazoa</taxon>
        <taxon>Ecdysozoa</taxon>
        <taxon>Arthropoda</taxon>
        <taxon>Crustacea</taxon>
        <taxon>Multicrustacea</taxon>
        <taxon>Malacostraca</taxon>
        <taxon>Eumalacostraca</taxon>
        <taxon>Eucarida</taxon>
        <taxon>Decapoda</taxon>
        <taxon>Pleocyemata</taxon>
        <taxon>Caridea</taxon>
        <taxon>Atyoidea</taxon>
        <taxon>Atyidae</taxon>
        <taxon>Halocaridina</taxon>
    </lineage>
</organism>
<dbReference type="PANTHER" id="PTHR11927:SF9">
    <property type="entry name" value="L-FUCOSYLTRANSFERASE"/>
    <property type="match status" value="1"/>
</dbReference>
<keyword evidence="3" id="KW-0333">Golgi apparatus</keyword>
<comment type="subcellular location">
    <subcellularLocation>
        <location evidence="3">Golgi apparatus</location>
        <location evidence="3">Golgi stack membrane</location>
        <topology evidence="3">Single-pass type II membrane protein</topology>
    </subcellularLocation>
</comment>
<dbReference type="PANTHER" id="PTHR11927">
    <property type="entry name" value="GALACTOSIDE 2-L-FUCOSYLTRANSFERASE"/>
    <property type="match status" value="1"/>
</dbReference>
<dbReference type="GO" id="GO:0005975">
    <property type="term" value="P:carbohydrate metabolic process"/>
    <property type="evidence" value="ECO:0007669"/>
    <property type="project" value="InterPro"/>
</dbReference>
<evidence type="ECO:0000313" key="5">
    <source>
        <dbReference type="Proteomes" id="UP001381693"/>
    </source>
</evidence>